<proteinExistence type="predicted"/>
<accession>A0A832WFZ8</accession>
<dbReference type="Proteomes" id="UP000651120">
    <property type="component" value="Unassembled WGS sequence"/>
</dbReference>
<comment type="caution">
    <text evidence="1">The sequence shown here is derived from an EMBL/GenBank/DDBJ whole genome shotgun (WGS) entry which is preliminary data.</text>
</comment>
<reference evidence="1" key="1">
    <citation type="journal article" date="2020" name="bioRxiv">
        <title>A rank-normalized archaeal taxonomy based on genome phylogeny resolves widespread incomplete and uneven classifications.</title>
        <authorList>
            <person name="Rinke C."/>
            <person name="Chuvochina M."/>
            <person name="Mussig A.J."/>
            <person name="Chaumeil P.-A."/>
            <person name="Waite D.W."/>
            <person name="Whitman W.B."/>
            <person name="Parks D.H."/>
            <person name="Hugenholtz P."/>
        </authorList>
    </citation>
    <scope>NUCLEOTIDE SEQUENCE</scope>
    <source>
        <strain evidence="1">UBA8839</strain>
    </source>
</reference>
<evidence type="ECO:0008006" key="3">
    <source>
        <dbReference type="Google" id="ProtNLM"/>
    </source>
</evidence>
<evidence type="ECO:0000313" key="1">
    <source>
        <dbReference type="EMBL" id="HII46528.1"/>
    </source>
</evidence>
<dbReference type="AlphaFoldDB" id="A0A832WFZ8"/>
<sequence>MEFVDAYQLFREFYTSLGMPLRALIEFKARRAGRNPGEVFQKPWLFLRYVEEALGRHNAELISTLFVEFVRRRRIYAQSAAEALWSEEGWRRFLQELGGV</sequence>
<evidence type="ECO:0000313" key="2">
    <source>
        <dbReference type="Proteomes" id="UP000651120"/>
    </source>
</evidence>
<protein>
    <recommendedName>
        <fullName evidence="3">P. aerophilum family 453</fullName>
    </recommendedName>
</protein>
<organism evidence="1 2">
    <name type="scientific">Pyrobaculum aerophilum</name>
    <dbReference type="NCBI Taxonomy" id="13773"/>
    <lineage>
        <taxon>Archaea</taxon>
        <taxon>Thermoproteota</taxon>
        <taxon>Thermoprotei</taxon>
        <taxon>Thermoproteales</taxon>
        <taxon>Thermoproteaceae</taxon>
        <taxon>Pyrobaculum</taxon>
    </lineage>
</organism>
<name>A0A832WFZ8_9CREN</name>
<dbReference type="EMBL" id="DUJP01000015">
    <property type="protein sequence ID" value="HII46528.1"/>
    <property type="molecule type" value="Genomic_DNA"/>
</dbReference>
<gene>
    <name evidence="1" type="ORF">HA333_03505</name>
</gene>